<name>A0AA49GUH7_9BACT</name>
<reference evidence="2" key="1">
    <citation type="journal article" date="2023" name="Comput. Struct. Biotechnol. J.">
        <title>Discovery of a novel marine Bacteroidetes with a rich repertoire of carbohydrate-active enzymes.</title>
        <authorList>
            <person name="Chen B."/>
            <person name="Liu G."/>
            <person name="Chen Q."/>
            <person name="Wang H."/>
            <person name="Liu L."/>
            <person name="Tang K."/>
        </authorList>
    </citation>
    <scope>NUCLEOTIDE SEQUENCE</scope>
    <source>
        <strain evidence="2">TK19036</strain>
    </source>
</reference>
<organism evidence="2">
    <name type="scientific">Roseihalotalea indica</name>
    <dbReference type="NCBI Taxonomy" id="2867963"/>
    <lineage>
        <taxon>Bacteria</taxon>
        <taxon>Pseudomonadati</taxon>
        <taxon>Bacteroidota</taxon>
        <taxon>Cytophagia</taxon>
        <taxon>Cytophagales</taxon>
        <taxon>Catalimonadaceae</taxon>
        <taxon>Roseihalotalea</taxon>
    </lineage>
</organism>
<dbReference type="AlphaFoldDB" id="A0AA49GUH7"/>
<evidence type="ECO:0000259" key="1">
    <source>
        <dbReference type="Pfam" id="PF03435"/>
    </source>
</evidence>
<evidence type="ECO:0000313" key="2">
    <source>
        <dbReference type="EMBL" id="WKN38639.1"/>
    </source>
</evidence>
<gene>
    <name evidence="2" type="ORF">K4G66_07980</name>
</gene>
<dbReference type="InterPro" id="IPR036291">
    <property type="entry name" value="NAD(P)-bd_dom_sf"/>
</dbReference>
<feature type="domain" description="Saccharopine dehydrogenase NADP binding" evidence="1">
    <location>
        <begin position="11"/>
        <end position="109"/>
    </location>
</feature>
<reference evidence="2" key="2">
    <citation type="journal article" date="2024" name="Antonie Van Leeuwenhoek">
        <title>Roseihalotalea indica gen. nov., sp. nov., a halophilic Bacteroidetes from mesopelagic Southwest Indian Ocean with higher carbohydrate metabolic potential.</title>
        <authorList>
            <person name="Chen B."/>
            <person name="Zhang M."/>
            <person name="Lin D."/>
            <person name="Ye J."/>
            <person name="Tang K."/>
        </authorList>
    </citation>
    <scope>NUCLEOTIDE SEQUENCE</scope>
    <source>
        <strain evidence="2">TK19036</strain>
    </source>
</reference>
<dbReference type="PANTHER" id="PTHR43796">
    <property type="entry name" value="CARBOXYNORSPERMIDINE SYNTHASE"/>
    <property type="match status" value="1"/>
</dbReference>
<sequence>MTVQSYTNDKVMVVGGYGDVGGKICQELSKYYPGKIIAAGRSCEKAKKFTQHLDGKIVPAVVDIQGRVAEEALREVRLVIMAVDLPNTNFVQQCMAHRISYIDITATYKLITSIKQLGSYARIQEVTGILSVGLAPGISNLLAKKCVSGLEEVEHIDIHILLGLGDDHGEASIGWILDNLPGSYRVKLKGKLTEIKSFHDKRETKFPGTLGKHVTYSFSFLDQFVIAETLKVPSVITRICFDRKLITSLLAFLAEMGFFKLLKYHQIKMIFKTILKKIKRGSDIYSIQVEAYGGQKGKRILSIASVTGHQEAKATAMVAAKTARLLLSNQLPSGVFHLHELYEINDFSNDLEDMEFEFDELLRG</sequence>
<dbReference type="Gene3D" id="3.40.50.720">
    <property type="entry name" value="NAD(P)-binding Rossmann-like Domain"/>
    <property type="match status" value="1"/>
</dbReference>
<dbReference type="EMBL" id="CP120682">
    <property type="protein sequence ID" value="WKN38639.1"/>
    <property type="molecule type" value="Genomic_DNA"/>
</dbReference>
<dbReference type="Pfam" id="PF03435">
    <property type="entry name" value="Sacchrp_dh_NADP"/>
    <property type="match status" value="1"/>
</dbReference>
<dbReference type="SUPFAM" id="SSF51735">
    <property type="entry name" value="NAD(P)-binding Rossmann-fold domains"/>
    <property type="match status" value="1"/>
</dbReference>
<dbReference type="Gene3D" id="3.30.360.10">
    <property type="entry name" value="Dihydrodipicolinate Reductase, domain 2"/>
    <property type="match status" value="1"/>
</dbReference>
<dbReference type="PANTHER" id="PTHR43796:SF2">
    <property type="entry name" value="CARBOXYNORSPERMIDINE SYNTHASE"/>
    <property type="match status" value="1"/>
</dbReference>
<accession>A0AA49GUH7</accession>
<proteinExistence type="predicted"/>
<dbReference type="InterPro" id="IPR005097">
    <property type="entry name" value="Sacchrp_dh_NADP-bd"/>
</dbReference>
<protein>
    <submittedName>
        <fullName evidence="2">Saccharopine dehydrogenase NADP-binding domain-containing protein</fullName>
    </submittedName>
</protein>